<feature type="domain" description="LpxI N-terminal" evidence="2">
    <location>
        <begin position="3"/>
        <end position="131"/>
    </location>
</feature>
<dbReference type="RefSeq" id="WP_015495339.1">
    <property type="nucleotide sequence ID" value="NC_020908.1"/>
</dbReference>
<accession>M9RJ72</accession>
<dbReference type="PANTHER" id="PTHR39962">
    <property type="entry name" value="BLL4848 PROTEIN"/>
    <property type="match status" value="1"/>
</dbReference>
<dbReference type="InterPro" id="IPR043167">
    <property type="entry name" value="LpxI_C_sf"/>
</dbReference>
<protein>
    <recommendedName>
        <fullName evidence="5">DUF1009 family protein</fullName>
    </recommendedName>
</protein>
<dbReference type="InterPro" id="IPR010415">
    <property type="entry name" value="LpxI_C"/>
</dbReference>
<dbReference type="STRING" id="391616.OA238_c21580"/>
<dbReference type="KEGG" id="oar:OA238_c21580"/>
<keyword evidence="4" id="KW-1185">Reference proteome</keyword>
<dbReference type="HOGENOM" id="CLU_085042_1_0_5"/>
<name>M9RJ72_9RHOB</name>
<evidence type="ECO:0000259" key="1">
    <source>
        <dbReference type="Pfam" id="PF06230"/>
    </source>
</evidence>
<dbReference type="PANTHER" id="PTHR39962:SF1">
    <property type="entry name" value="LPXI FAMILY PROTEIN"/>
    <property type="match status" value="1"/>
</dbReference>
<evidence type="ECO:0008006" key="5">
    <source>
        <dbReference type="Google" id="ProtNLM"/>
    </source>
</evidence>
<evidence type="ECO:0000313" key="4">
    <source>
        <dbReference type="Proteomes" id="UP000004688"/>
    </source>
</evidence>
<dbReference type="Pfam" id="PF17930">
    <property type="entry name" value="LpxI_N"/>
    <property type="match status" value="1"/>
</dbReference>
<evidence type="ECO:0000313" key="3">
    <source>
        <dbReference type="EMBL" id="AGI72242.1"/>
    </source>
</evidence>
<dbReference type="Gene3D" id="3.40.50.20">
    <property type="match status" value="1"/>
</dbReference>
<dbReference type="InterPro" id="IPR041255">
    <property type="entry name" value="LpxI_N"/>
</dbReference>
<sequence length="266" mass="27524">MTLALIAGLGGLPTALVAALQVPKRAVIVCEMHGFVSEVTGDFHRITFRFETLGTFLADLKTAGVTEVCMAGAIQRPKVDPSLIDAATMPLVPRLMAAMAKGDDGTLSAVVALFEEQGFAVVGAHAIAPDLLPMAGVHTQVAPPDLTAGIAAAQVALDDMGQIDLGQAMLLRGSDVIAREDVRGTAAMLQDVKTHGNGAGVTLFKAPKPNQNMRVDMPLIGPETALQAADAGLAGIVIPQGSVLVLDLPQVVATLDTHGLYLWVTP</sequence>
<dbReference type="Proteomes" id="UP000004688">
    <property type="component" value="Chromosome"/>
</dbReference>
<dbReference type="AlphaFoldDB" id="M9RJ72"/>
<dbReference type="eggNOG" id="COG3494">
    <property type="taxonomic scope" value="Bacteria"/>
</dbReference>
<dbReference type="Pfam" id="PF06230">
    <property type="entry name" value="LpxI_C"/>
    <property type="match status" value="1"/>
</dbReference>
<feature type="domain" description="LpxI C-terminal" evidence="1">
    <location>
        <begin position="136"/>
        <end position="263"/>
    </location>
</feature>
<dbReference type="OrthoDB" id="9789836at2"/>
<gene>
    <name evidence="3" type="ORF">OA238_c21580</name>
</gene>
<dbReference type="InterPro" id="IPR053174">
    <property type="entry name" value="LpxI"/>
</dbReference>
<reference evidence="3 4" key="1">
    <citation type="journal article" date="2013" name="PLoS ONE">
        <title>Poles Apart: Arctic and Antarctic Octadecabacter strains Share High Genome Plasticity and a New Type of Xanthorhodopsin.</title>
        <authorList>
            <person name="Vollmers J."/>
            <person name="Voget S."/>
            <person name="Dietrich S."/>
            <person name="Gollnow K."/>
            <person name="Smits M."/>
            <person name="Meyer K."/>
            <person name="Brinkhoff T."/>
            <person name="Simon M."/>
            <person name="Daniel R."/>
        </authorList>
    </citation>
    <scope>NUCLEOTIDE SEQUENCE [LARGE SCALE GENOMIC DNA]</scope>
    <source>
        <strain evidence="3 4">238</strain>
    </source>
</reference>
<dbReference type="Gene3D" id="3.40.140.80">
    <property type="match status" value="1"/>
</dbReference>
<evidence type="ECO:0000259" key="2">
    <source>
        <dbReference type="Pfam" id="PF17930"/>
    </source>
</evidence>
<dbReference type="EMBL" id="CP003742">
    <property type="protein sequence ID" value="AGI72242.1"/>
    <property type="molecule type" value="Genomic_DNA"/>
</dbReference>
<organism evidence="3 4">
    <name type="scientific">Octadecabacter arcticus 238</name>
    <dbReference type="NCBI Taxonomy" id="391616"/>
    <lineage>
        <taxon>Bacteria</taxon>
        <taxon>Pseudomonadati</taxon>
        <taxon>Pseudomonadota</taxon>
        <taxon>Alphaproteobacteria</taxon>
        <taxon>Rhodobacterales</taxon>
        <taxon>Roseobacteraceae</taxon>
        <taxon>Octadecabacter</taxon>
    </lineage>
</organism>
<proteinExistence type="predicted"/>